<dbReference type="InterPro" id="IPR013763">
    <property type="entry name" value="Cyclin-like_dom"/>
</dbReference>
<gene>
    <name evidence="11" type="primary">BRF1</name>
    <name evidence="11" type="ORF">TSPGSL018_28059</name>
</gene>
<dbReference type="GO" id="GO:0000126">
    <property type="term" value="C:transcription factor TFIIIB complex"/>
    <property type="evidence" value="ECO:0007669"/>
    <property type="project" value="TreeGrafter"/>
</dbReference>
<comment type="similarity">
    <text evidence="2">Belongs to the TFIIB family.</text>
</comment>
<dbReference type="SMART" id="SM00385">
    <property type="entry name" value="CYCLIN"/>
    <property type="match status" value="1"/>
</dbReference>
<organism evidence="11">
    <name type="scientific">Tetraselmis sp. GSL018</name>
    <dbReference type="NCBI Taxonomy" id="582737"/>
    <lineage>
        <taxon>Eukaryota</taxon>
        <taxon>Viridiplantae</taxon>
        <taxon>Chlorophyta</taxon>
        <taxon>core chlorophytes</taxon>
        <taxon>Chlorodendrophyceae</taxon>
        <taxon>Chlorodendrales</taxon>
        <taxon>Chlorodendraceae</taxon>
        <taxon>Tetraselmis</taxon>
    </lineage>
</organism>
<dbReference type="InterPro" id="IPR013150">
    <property type="entry name" value="TFIIB_cyclin"/>
</dbReference>
<feature type="compositionally biased region" description="Basic residues" evidence="9">
    <location>
        <begin position="233"/>
        <end position="242"/>
    </location>
</feature>
<name>A0A061RSQ1_9CHLO</name>
<evidence type="ECO:0000256" key="2">
    <source>
        <dbReference type="ARBA" id="ARBA00010857"/>
    </source>
</evidence>
<dbReference type="GO" id="GO:0017025">
    <property type="term" value="F:TBP-class protein binding"/>
    <property type="evidence" value="ECO:0007669"/>
    <property type="project" value="InterPro"/>
</dbReference>
<dbReference type="Pfam" id="PF00382">
    <property type="entry name" value="TFIIB"/>
    <property type="match status" value="1"/>
</dbReference>
<evidence type="ECO:0000256" key="5">
    <source>
        <dbReference type="ARBA" id="ARBA00022833"/>
    </source>
</evidence>
<comment type="subcellular location">
    <subcellularLocation>
        <location evidence="1">Nucleus</location>
    </subcellularLocation>
</comment>
<keyword evidence="3" id="KW-0479">Metal-binding</keyword>
<dbReference type="EMBL" id="GBEZ01012141">
    <property type="protein sequence ID" value="JAC73720.1"/>
    <property type="molecule type" value="Transcribed_RNA"/>
</dbReference>
<dbReference type="FunFam" id="1.10.472.10:FF:000066">
    <property type="entry name" value="Transcription factor IIIB subunit"/>
    <property type="match status" value="1"/>
</dbReference>
<dbReference type="AlphaFoldDB" id="A0A061RSQ1"/>
<proteinExistence type="inferred from homology"/>
<dbReference type="GO" id="GO:0070897">
    <property type="term" value="P:transcription preinitiation complex assembly"/>
    <property type="evidence" value="ECO:0007669"/>
    <property type="project" value="InterPro"/>
</dbReference>
<dbReference type="Gene3D" id="1.10.472.10">
    <property type="entry name" value="Cyclin-like"/>
    <property type="match status" value="1"/>
</dbReference>
<evidence type="ECO:0000256" key="1">
    <source>
        <dbReference type="ARBA" id="ARBA00004123"/>
    </source>
</evidence>
<evidence type="ECO:0000256" key="8">
    <source>
        <dbReference type="ARBA" id="ARBA00023242"/>
    </source>
</evidence>
<dbReference type="GO" id="GO:0008270">
    <property type="term" value="F:zinc ion binding"/>
    <property type="evidence" value="ECO:0007669"/>
    <property type="project" value="UniProtKB-KW"/>
</dbReference>
<feature type="domain" description="Cyclin-like" evidence="10">
    <location>
        <begin position="43"/>
        <end position="127"/>
    </location>
</feature>
<protein>
    <submittedName>
        <fullName evidence="11">Transcription factor IIIB 90 kDa subunit</fullName>
    </submittedName>
</protein>
<keyword evidence="8" id="KW-0539">Nucleus</keyword>
<evidence type="ECO:0000256" key="6">
    <source>
        <dbReference type="ARBA" id="ARBA00023015"/>
    </source>
</evidence>
<keyword evidence="6" id="KW-0805">Transcription regulation</keyword>
<keyword evidence="5" id="KW-0862">Zinc</keyword>
<dbReference type="PANTHER" id="PTHR11618:SF4">
    <property type="entry name" value="TRANSCRIPTION FACTOR IIIB 90 KDA SUBUNIT"/>
    <property type="match status" value="1"/>
</dbReference>
<evidence type="ECO:0000256" key="7">
    <source>
        <dbReference type="ARBA" id="ARBA00023163"/>
    </source>
</evidence>
<evidence type="ECO:0000313" key="11">
    <source>
        <dbReference type="EMBL" id="JAC73720.1"/>
    </source>
</evidence>
<dbReference type="SUPFAM" id="SSF47954">
    <property type="entry name" value="Cyclin-like"/>
    <property type="match status" value="1"/>
</dbReference>
<evidence type="ECO:0000256" key="9">
    <source>
        <dbReference type="SAM" id="MobiDB-lite"/>
    </source>
</evidence>
<feature type="region of interest" description="Disordered" evidence="9">
    <location>
        <begin position="223"/>
        <end position="255"/>
    </location>
</feature>
<evidence type="ECO:0000256" key="4">
    <source>
        <dbReference type="ARBA" id="ARBA00022771"/>
    </source>
</evidence>
<dbReference type="InterPro" id="IPR036915">
    <property type="entry name" value="Cyclin-like_sf"/>
</dbReference>
<reference evidence="11" key="1">
    <citation type="submission" date="2014-05" db="EMBL/GenBank/DDBJ databases">
        <title>The transcriptome of the halophilic microalga Tetraselmis sp. GSL018 isolated from the Great Salt Lake, Utah.</title>
        <authorList>
            <person name="Jinkerson R.E."/>
            <person name="D'Adamo S."/>
            <person name="Posewitz M.C."/>
        </authorList>
    </citation>
    <scope>NUCLEOTIDE SEQUENCE</scope>
    <source>
        <strain evidence="11">GSL018</strain>
    </source>
</reference>
<dbReference type="CDD" id="cd20554">
    <property type="entry name" value="CYCLIN_TFIIIB90_rpt2"/>
    <property type="match status" value="1"/>
</dbReference>
<dbReference type="InterPro" id="IPR000812">
    <property type="entry name" value="TFIIB"/>
</dbReference>
<dbReference type="GO" id="GO:0001006">
    <property type="term" value="F:RNA polymerase III type 3 promoter sequence-specific DNA binding"/>
    <property type="evidence" value="ECO:0007669"/>
    <property type="project" value="TreeGrafter"/>
</dbReference>
<accession>A0A061RSQ1</accession>
<dbReference type="GO" id="GO:0000995">
    <property type="term" value="F:RNA polymerase III general transcription initiation factor activity"/>
    <property type="evidence" value="ECO:0007669"/>
    <property type="project" value="TreeGrafter"/>
</dbReference>
<evidence type="ECO:0000259" key="10">
    <source>
        <dbReference type="SMART" id="SM00385"/>
    </source>
</evidence>
<sequence length="298" mass="32367">MLIDFSDSLQVNVFVLGACLMPLLEVLKLQDHDAIAKPVDPSLYIHRFADRLSYGKKMQAVSTTAMRIVKRMKRDWMQTGRRPSGVCGAALYIASHMHGFQRHKRDVMSVVHVCGTTLTNRLLEFADTDSGGLTAAEFEEKALQWDADEERMLAQREPEPLPAPLLENGAEGDGDCSGGGGGGGLVVARSTCMHIKLEGRPHFAHGMCHDCFVEYVTVTGGHSRTGANPPCFQRRKRGRPRKHPELPPRHPSPLLDCSELEAELDQALSSSGLSSLVARYGSHAGASAPLPPPPAAAE</sequence>
<dbReference type="GO" id="GO:0097550">
    <property type="term" value="C:transcription preinitiation complex"/>
    <property type="evidence" value="ECO:0007669"/>
    <property type="project" value="TreeGrafter"/>
</dbReference>
<keyword evidence="4" id="KW-0863">Zinc-finger</keyword>
<dbReference type="GO" id="GO:0005634">
    <property type="term" value="C:nucleus"/>
    <property type="evidence" value="ECO:0007669"/>
    <property type="project" value="UniProtKB-SubCell"/>
</dbReference>
<dbReference type="PANTHER" id="PTHR11618">
    <property type="entry name" value="TRANSCRIPTION INITIATION FACTOR IIB-RELATED"/>
    <property type="match status" value="1"/>
</dbReference>
<evidence type="ECO:0000256" key="3">
    <source>
        <dbReference type="ARBA" id="ARBA00022723"/>
    </source>
</evidence>
<keyword evidence="7" id="KW-0804">Transcription</keyword>
<feature type="non-terminal residue" evidence="11">
    <location>
        <position position="298"/>
    </location>
</feature>